<keyword evidence="3 6" id="KW-0812">Transmembrane</keyword>
<keyword evidence="2" id="KW-1003">Cell membrane</keyword>
<evidence type="ECO:0000256" key="3">
    <source>
        <dbReference type="ARBA" id="ARBA00022692"/>
    </source>
</evidence>
<dbReference type="InterPro" id="IPR039428">
    <property type="entry name" value="NUOK/Mnh_C1-like"/>
</dbReference>
<dbReference type="Proteomes" id="UP000316217">
    <property type="component" value="Unassembled WGS sequence"/>
</dbReference>
<feature type="transmembrane region" description="Helical" evidence="6">
    <location>
        <begin position="57"/>
        <end position="80"/>
    </location>
</feature>
<dbReference type="NCBIfam" id="NF008556">
    <property type="entry name" value="PRK11492.1"/>
    <property type="match status" value="1"/>
</dbReference>
<dbReference type="InterPro" id="IPR038730">
    <property type="entry name" value="HyfE-like"/>
</dbReference>
<comment type="subcellular location">
    <subcellularLocation>
        <location evidence="1">Cell membrane</location>
        <topology evidence="1">Multi-pass membrane protein</topology>
    </subcellularLocation>
</comment>
<dbReference type="Gene3D" id="1.10.287.3510">
    <property type="match status" value="1"/>
</dbReference>
<proteinExistence type="predicted"/>
<dbReference type="GO" id="GO:0005886">
    <property type="term" value="C:plasma membrane"/>
    <property type="evidence" value="ECO:0007669"/>
    <property type="project" value="UniProtKB-SubCell"/>
</dbReference>
<evidence type="ECO:0000313" key="9">
    <source>
        <dbReference type="Proteomes" id="UP000277582"/>
    </source>
</evidence>
<keyword evidence="9" id="KW-1185">Reference proteome</keyword>
<evidence type="ECO:0000256" key="6">
    <source>
        <dbReference type="SAM" id="Phobius"/>
    </source>
</evidence>
<sequence>MDLAFLFRFLSSIMVITSVAIIELRDLRRSAYAYMLQSAILSADFSLIAMMTSEWHMYLWTVSSLVTKVLLVPKVLIWATEKTGERIEVKPVLPLTVSFGFEGAIIISLFLVAPFVFPSAESRFPSSIPISLVLFMIGIFGMLSRKCALKQVLCLCHMENGVHLFLASLAYRSPMTVEIGILTDAIAAVVILLYMAIQLKRVVGTLDTFKLSLLRW</sequence>
<dbReference type="PANTHER" id="PTHR38601">
    <property type="entry name" value="HYDROGENASE-4 COMPONENT E"/>
    <property type="match status" value="1"/>
</dbReference>
<dbReference type="Proteomes" id="UP000277582">
    <property type="component" value="Unassembled WGS sequence"/>
</dbReference>
<reference evidence="7 9" key="1">
    <citation type="submission" date="2018-10" db="EMBL/GenBank/DDBJ databases">
        <title>Co-occurring genomic capacity for anaerobic methane metabolism and dissimilatory sulfite reduction discovered in the Korarchaeota.</title>
        <authorList>
            <person name="Mckay L.J."/>
            <person name="Dlakic M."/>
            <person name="Fields M.W."/>
            <person name="Delmont T.O."/>
            <person name="Eren A.M."/>
            <person name="Jay Z.J."/>
            <person name="Klingelsmith K.B."/>
            <person name="Rusch D.B."/>
            <person name="Inskeep W.P."/>
        </authorList>
    </citation>
    <scope>NUCLEOTIDE SEQUENCE [LARGE SCALE GENOMIC DNA]</scope>
    <source>
        <strain evidence="7 9">MDKW</strain>
    </source>
</reference>
<feature type="transmembrane region" description="Helical" evidence="6">
    <location>
        <begin position="31"/>
        <end position="51"/>
    </location>
</feature>
<evidence type="ECO:0000256" key="5">
    <source>
        <dbReference type="ARBA" id="ARBA00023136"/>
    </source>
</evidence>
<feature type="transmembrane region" description="Helical" evidence="6">
    <location>
        <begin position="123"/>
        <end position="143"/>
    </location>
</feature>
<dbReference type="Pfam" id="PF00420">
    <property type="entry name" value="Oxidored_q2"/>
    <property type="match status" value="1"/>
</dbReference>
<evidence type="ECO:0000256" key="1">
    <source>
        <dbReference type="ARBA" id="ARBA00004651"/>
    </source>
</evidence>
<dbReference type="AlphaFoldDB" id="A0A429GPA9"/>
<dbReference type="RefSeq" id="WP_125671061.1">
    <property type="nucleotide sequence ID" value="NZ_RCOS01000070.1"/>
</dbReference>
<dbReference type="PANTHER" id="PTHR38601:SF1">
    <property type="entry name" value="HYDROGENASE-4 COMPONENT E"/>
    <property type="match status" value="1"/>
</dbReference>
<gene>
    <name evidence="7" type="ORF">D6D85_05690</name>
    <name evidence="8" type="ORF">EF810_03605</name>
</gene>
<protein>
    <submittedName>
        <fullName evidence="7">Hydrogenase 4 membrane subunit</fullName>
    </submittedName>
</protein>
<feature type="transmembrane region" description="Helical" evidence="6">
    <location>
        <begin position="92"/>
        <end position="117"/>
    </location>
</feature>
<organism evidence="7 9">
    <name type="scientific">Candidatus Methanodesulfokora washburnensis</name>
    <dbReference type="NCBI Taxonomy" id="2478471"/>
    <lineage>
        <taxon>Archaea</taxon>
        <taxon>Thermoproteota</taxon>
        <taxon>Candidatus Korarchaeia</taxon>
        <taxon>Candidatus Korarchaeia incertae sedis</taxon>
        <taxon>Candidatus Methanodesulfokora</taxon>
    </lineage>
</organism>
<evidence type="ECO:0000313" key="7">
    <source>
        <dbReference type="EMBL" id="RSN75726.1"/>
    </source>
</evidence>
<comment type="caution">
    <text evidence="7">The sequence shown here is derived from an EMBL/GenBank/DDBJ whole genome shotgun (WGS) entry which is preliminary data.</text>
</comment>
<feature type="transmembrane region" description="Helical" evidence="6">
    <location>
        <begin position="6"/>
        <end position="24"/>
    </location>
</feature>
<dbReference type="OrthoDB" id="147319at2157"/>
<name>A0A429GPA9_9CREN</name>
<dbReference type="EMBL" id="RXII01000054">
    <property type="protein sequence ID" value="RZN62119.1"/>
    <property type="molecule type" value="Genomic_DNA"/>
</dbReference>
<keyword evidence="4 6" id="KW-1133">Transmembrane helix</keyword>
<reference evidence="8 10" key="2">
    <citation type="journal article" date="2019" name="Nat. Microbiol.">
        <title>Wide diversity of methane and short-chain alkane metabolisms in uncultured archaea.</title>
        <authorList>
            <person name="Borrel G."/>
            <person name="Adam P.S."/>
            <person name="McKay L.J."/>
            <person name="Chen L.X."/>
            <person name="Sierra-Garcia I.N."/>
            <person name="Sieber C.M."/>
            <person name="Letourneur Q."/>
            <person name="Ghozlane A."/>
            <person name="Andersen G.L."/>
            <person name="Li W.J."/>
            <person name="Hallam S.J."/>
            <person name="Muyzer G."/>
            <person name="de Oliveira V.M."/>
            <person name="Inskeep W.P."/>
            <person name="Banfield J.F."/>
            <person name="Gribaldo S."/>
        </authorList>
    </citation>
    <scope>NUCLEOTIDE SEQUENCE [LARGE SCALE GENOMIC DNA]</scope>
    <source>
        <strain evidence="8">NM4</strain>
    </source>
</reference>
<evidence type="ECO:0000313" key="10">
    <source>
        <dbReference type="Proteomes" id="UP000316217"/>
    </source>
</evidence>
<keyword evidence="5 6" id="KW-0472">Membrane</keyword>
<evidence type="ECO:0000256" key="4">
    <source>
        <dbReference type="ARBA" id="ARBA00022989"/>
    </source>
</evidence>
<dbReference type="EMBL" id="RCOS01000070">
    <property type="protein sequence ID" value="RSN75726.1"/>
    <property type="molecule type" value="Genomic_DNA"/>
</dbReference>
<evidence type="ECO:0000256" key="2">
    <source>
        <dbReference type="ARBA" id="ARBA00022475"/>
    </source>
</evidence>
<feature type="transmembrane region" description="Helical" evidence="6">
    <location>
        <begin position="177"/>
        <end position="197"/>
    </location>
</feature>
<evidence type="ECO:0000313" key="8">
    <source>
        <dbReference type="EMBL" id="RZN62119.1"/>
    </source>
</evidence>
<accession>A0A429GPA9</accession>